<reference evidence="1 2" key="1">
    <citation type="submission" date="2017-12" db="EMBL/GenBank/DDBJ databases">
        <authorList>
            <person name="Pombert J.-F."/>
            <person name="Haag K.L."/>
            <person name="Ebert D."/>
        </authorList>
    </citation>
    <scope>NUCLEOTIDE SEQUENCE [LARGE SCALE GENOMIC DNA]</scope>
    <source>
        <strain evidence="1">IL-BN-2</strain>
    </source>
</reference>
<evidence type="ECO:0000313" key="1">
    <source>
        <dbReference type="EMBL" id="TBU04169.1"/>
    </source>
</evidence>
<organism evidence="1 2">
    <name type="scientific">Hamiltosporidium magnivora</name>
    <dbReference type="NCBI Taxonomy" id="148818"/>
    <lineage>
        <taxon>Eukaryota</taxon>
        <taxon>Fungi</taxon>
        <taxon>Fungi incertae sedis</taxon>
        <taxon>Microsporidia</taxon>
        <taxon>Dubosqiidae</taxon>
        <taxon>Hamiltosporidium</taxon>
    </lineage>
</organism>
<sequence length="113" mass="13604">MPKQDLQVFKYLKYIKVLKILSLENILICDKEPSENCHSEKFLPNFDFVNQKANTKIFLKNLEITAYFLNNTRIEYYMSFFSSIYDFSKLNSISLNVHKLTDIDYEFFYQIKN</sequence>
<proteinExistence type="predicted"/>
<name>A0A4Q9L8W4_9MICR</name>
<dbReference type="Proteomes" id="UP000293045">
    <property type="component" value="Unassembled WGS sequence"/>
</dbReference>
<evidence type="ECO:0000313" key="2">
    <source>
        <dbReference type="Proteomes" id="UP000293045"/>
    </source>
</evidence>
<gene>
    <name evidence="1" type="ORF">CWI39_0846p0020</name>
</gene>
<comment type="caution">
    <text evidence="1">The sequence shown here is derived from an EMBL/GenBank/DDBJ whole genome shotgun (WGS) entry which is preliminary data.</text>
</comment>
<dbReference type="EMBL" id="PIXR01000846">
    <property type="protein sequence ID" value="TBU04169.1"/>
    <property type="molecule type" value="Genomic_DNA"/>
</dbReference>
<dbReference type="AlphaFoldDB" id="A0A4Q9L8W4"/>
<accession>A0A4Q9L8W4</accession>
<protein>
    <submittedName>
        <fullName evidence="1">Uncharacterized protein</fullName>
    </submittedName>
</protein>
<dbReference type="VEuPathDB" id="MicrosporidiaDB:CWI39_0846p0020"/>